<keyword evidence="4" id="KW-1185">Reference proteome</keyword>
<proteinExistence type="predicted"/>
<evidence type="ECO:0000256" key="1">
    <source>
        <dbReference type="SAM" id="Phobius"/>
    </source>
</evidence>
<gene>
    <name evidence="3" type="ORF">F2P47_06280</name>
</gene>
<feature type="transmembrane region" description="Helical" evidence="1">
    <location>
        <begin position="177"/>
        <end position="200"/>
    </location>
</feature>
<feature type="transmembrane region" description="Helical" evidence="1">
    <location>
        <begin position="107"/>
        <end position="126"/>
    </location>
</feature>
<name>A0A6N6VP45_9HYPH</name>
<dbReference type="Proteomes" id="UP000468901">
    <property type="component" value="Unassembled WGS sequence"/>
</dbReference>
<dbReference type="InterPro" id="IPR050879">
    <property type="entry name" value="Acyltransferase_3"/>
</dbReference>
<dbReference type="AlphaFoldDB" id="A0A6N6VP45"/>
<dbReference type="PANTHER" id="PTHR23028">
    <property type="entry name" value="ACETYLTRANSFERASE"/>
    <property type="match status" value="1"/>
</dbReference>
<keyword evidence="1" id="KW-1133">Transmembrane helix</keyword>
<dbReference type="Pfam" id="PF19040">
    <property type="entry name" value="SGNH"/>
    <property type="match status" value="1"/>
</dbReference>
<dbReference type="GO" id="GO:0009103">
    <property type="term" value="P:lipopolysaccharide biosynthetic process"/>
    <property type="evidence" value="ECO:0007669"/>
    <property type="project" value="TreeGrafter"/>
</dbReference>
<feature type="transmembrane region" description="Helical" evidence="1">
    <location>
        <begin position="51"/>
        <end position="71"/>
    </location>
</feature>
<accession>A0A6N6VP45</accession>
<organism evidence="3 4">
    <name type="scientific">Parvibaculum sedimenti</name>
    <dbReference type="NCBI Taxonomy" id="2608632"/>
    <lineage>
        <taxon>Bacteria</taxon>
        <taxon>Pseudomonadati</taxon>
        <taxon>Pseudomonadota</taxon>
        <taxon>Alphaproteobacteria</taxon>
        <taxon>Hyphomicrobiales</taxon>
        <taxon>Parvibaculaceae</taxon>
        <taxon>Parvibaculum</taxon>
    </lineage>
</organism>
<evidence type="ECO:0000313" key="4">
    <source>
        <dbReference type="Proteomes" id="UP000468901"/>
    </source>
</evidence>
<reference evidence="3 4" key="1">
    <citation type="submission" date="2019-09" db="EMBL/GenBank/DDBJ databases">
        <title>Parvibaculum sedimenti sp. nov., isolated from sediment.</title>
        <authorList>
            <person name="Wang Y."/>
        </authorList>
    </citation>
    <scope>NUCLEOTIDE SEQUENCE [LARGE SCALE GENOMIC DNA]</scope>
    <source>
        <strain evidence="3 4">HXT-9</strain>
    </source>
</reference>
<feature type="transmembrane region" description="Helical" evidence="1">
    <location>
        <begin position="146"/>
        <end position="165"/>
    </location>
</feature>
<feature type="domain" description="SGNH" evidence="2">
    <location>
        <begin position="229"/>
        <end position="459"/>
    </location>
</feature>
<dbReference type="RefSeq" id="WP_152215382.1">
    <property type="nucleotide sequence ID" value="NZ_WESC01000005.1"/>
</dbReference>
<dbReference type="PANTHER" id="PTHR23028:SF53">
    <property type="entry name" value="ACYL_TRANSF_3 DOMAIN-CONTAINING PROTEIN"/>
    <property type="match status" value="1"/>
</dbReference>
<sequence>MARQLLSFILAAWATYYKPVAAFYWLPTRAWELMLGALLALGVVKPARRQWAAECAAAIGIALILFAALSYGKTTPFPGLSALPPTLGAALILYTGQEGRMTLVGRLLGLWPLHFVGLISYSLYLWHWPLIVFGKFYFGEEAGSVVMSSIVIASFVPAALSWRFIEQPFRVKRASLARGRIFVLSGSAIAVAVVCSMGIVETAGFPARFPAAVLSVLDRHQYEEARYGECHLASERHLTARNLCLRGAEGQKASFVLIGDSHAAALAGGIFKAAREVGLAGYQLSDSGWRPTFPYIRLSRDWQDRWMNDQLTEMLENPAISRVLIVVNWGSAIGQRYLASGKVVEGTRAVPAGIVALVQRYPQKHFILLEDTPAARSFGVRNLAYSMLFHRTFDPRIPADDYRRERDALHEALRPVSRQSNVSWVSISDALCDERYCYGQRNGRTIYYDLDHLTTQFAEEHASTLGRLFQNVKVAR</sequence>
<protein>
    <recommendedName>
        <fullName evidence="2">SGNH domain-containing protein</fullName>
    </recommendedName>
</protein>
<dbReference type="EMBL" id="WESC01000005">
    <property type="protein sequence ID" value="KAB7740654.1"/>
    <property type="molecule type" value="Genomic_DNA"/>
</dbReference>
<keyword evidence="1" id="KW-0472">Membrane</keyword>
<comment type="caution">
    <text evidence="3">The sequence shown here is derived from an EMBL/GenBank/DDBJ whole genome shotgun (WGS) entry which is preliminary data.</text>
</comment>
<keyword evidence="1" id="KW-0812">Transmembrane</keyword>
<evidence type="ECO:0000259" key="2">
    <source>
        <dbReference type="Pfam" id="PF19040"/>
    </source>
</evidence>
<evidence type="ECO:0000313" key="3">
    <source>
        <dbReference type="EMBL" id="KAB7740654.1"/>
    </source>
</evidence>
<dbReference type="GO" id="GO:0016020">
    <property type="term" value="C:membrane"/>
    <property type="evidence" value="ECO:0007669"/>
    <property type="project" value="TreeGrafter"/>
</dbReference>
<dbReference type="InterPro" id="IPR043968">
    <property type="entry name" value="SGNH"/>
</dbReference>